<keyword evidence="1" id="KW-0677">Repeat</keyword>
<dbReference type="OrthoDB" id="194358at2759"/>
<dbReference type="Gene3D" id="1.25.40.20">
    <property type="entry name" value="Ankyrin repeat-containing domain"/>
    <property type="match status" value="1"/>
</dbReference>
<feature type="repeat" description="ANK" evidence="3">
    <location>
        <begin position="45"/>
        <end position="77"/>
    </location>
</feature>
<gene>
    <name evidence="4" type="ORF">TRFO_16661</name>
</gene>
<dbReference type="AlphaFoldDB" id="A0A1J4KPJ2"/>
<dbReference type="SMART" id="SM00248">
    <property type="entry name" value="ANK"/>
    <property type="match status" value="2"/>
</dbReference>
<dbReference type="VEuPathDB" id="TrichDB:TRFO_16661"/>
<feature type="repeat" description="ANK" evidence="3">
    <location>
        <begin position="1"/>
        <end position="31"/>
    </location>
</feature>
<evidence type="ECO:0000256" key="3">
    <source>
        <dbReference type="PROSITE-ProRule" id="PRU00023"/>
    </source>
</evidence>
<dbReference type="PANTHER" id="PTHR24171">
    <property type="entry name" value="ANKYRIN REPEAT DOMAIN-CONTAINING PROTEIN 39-RELATED"/>
    <property type="match status" value="1"/>
</dbReference>
<evidence type="ECO:0000256" key="2">
    <source>
        <dbReference type="ARBA" id="ARBA00023043"/>
    </source>
</evidence>
<protein>
    <submittedName>
        <fullName evidence="4">Uncharacterized protein</fullName>
    </submittedName>
</protein>
<dbReference type="InterPro" id="IPR036770">
    <property type="entry name" value="Ankyrin_rpt-contain_sf"/>
</dbReference>
<organism evidence="4 5">
    <name type="scientific">Tritrichomonas foetus</name>
    <dbReference type="NCBI Taxonomy" id="1144522"/>
    <lineage>
        <taxon>Eukaryota</taxon>
        <taxon>Metamonada</taxon>
        <taxon>Parabasalia</taxon>
        <taxon>Tritrichomonadida</taxon>
        <taxon>Tritrichomonadidae</taxon>
        <taxon>Tritrichomonas</taxon>
    </lineage>
</organism>
<evidence type="ECO:0000313" key="5">
    <source>
        <dbReference type="Proteomes" id="UP000179807"/>
    </source>
</evidence>
<evidence type="ECO:0000313" key="4">
    <source>
        <dbReference type="EMBL" id="OHT13225.1"/>
    </source>
</evidence>
<dbReference type="PROSITE" id="PS50297">
    <property type="entry name" value="ANK_REP_REGION"/>
    <property type="match status" value="2"/>
</dbReference>
<keyword evidence="2 3" id="KW-0040">ANK repeat</keyword>
<accession>A0A1J4KPJ2</accession>
<comment type="caution">
    <text evidence="4">The sequence shown here is derived from an EMBL/GenBank/DDBJ whole genome shotgun (WGS) entry which is preliminary data.</text>
</comment>
<sequence>MTPLHSAAERGVYEVAQVLIEKGADVNALDSQIRFLYCIKFCFFINQTPLHKAVDNNRENIVKLLLDSGAAIKVLDASRNSPEAIAKSKKLYEILGIISTYRQKIDENNGEFKKDP</sequence>
<dbReference type="SUPFAM" id="SSF48403">
    <property type="entry name" value="Ankyrin repeat"/>
    <property type="match status" value="1"/>
</dbReference>
<dbReference type="Pfam" id="PF13637">
    <property type="entry name" value="Ank_4"/>
    <property type="match status" value="1"/>
</dbReference>
<dbReference type="EMBL" id="MLAK01000545">
    <property type="protein sequence ID" value="OHT13225.1"/>
    <property type="molecule type" value="Genomic_DNA"/>
</dbReference>
<keyword evidence="5" id="KW-1185">Reference proteome</keyword>
<proteinExistence type="predicted"/>
<dbReference type="PROSITE" id="PS50088">
    <property type="entry name" value="ANK_REPEAT"/>
    <property type="match status" value="2"/>
</dbReference>
<dbReference type="GeneID" id="94833821"/>
<evidence type="ECO:0000256" key="1">
    <source>
        <dbReference type="ARBA" id="ARBA00022737"/>
    </source>
</evidence>
<dbReference type="RefSeq" id="XP_068366361.1">
    <property type="nucleotide sequence ID" value="XM_068499117.1"/>
</dbReference>
<reference evidence="4" key="1">
    <citation type="submission" date="2016-10" db="EMBL/GenBank/DDBJ databases">
        <authorList>
            <person name="Benchimol M."/>
            <person name="Almeida L.G."/>
            <person name="Vasconcelos A.T."/>
            <person name="Perreira-Neves A."/>
            <person name="Rosa I.A."/>
            <person name="Tasca T."/>
            <person name="Bogo M.R."/>
            <person name="de Souza W."/>
        </authorList>
    </citation>
    <scope>NUCLEOTIDE SEQUENCE [LARGE SCALE GENOMIC DNA]</scope>
    <source>
        <strain evidence="4">K</strain>
    </source>
</reference>
<dbReference type="InterPro" id="IPR002110">
    <property type="entry name" value="Ankyrin_rpt"/>
</dbReference>
<name>A0A1J4KPJ2_9EUKA</name>
<dbReference type="Proteomes" id="UP000179807">
    <property type="component" value="Unassembled WGS sequence"/>
</dbReference>